<evidence type="ECO:0000256" key="3">
    <source>
        <dbReference type="ARBA" id="ARBA00023242"/>
    </source>
</evidence>
<dbReference type="PANTHER" id="PTHR13021">
    <property type="entry name" value="PRE-MRNA-SPLICING FACTOR ISY1"/>
    <property type="match status" value="1"/>
</dbReference>
<organism evidence="4 5">
    <name type="scientific">Conidiobolus coronatus (strain ATCC 28846 / CBS 209.66 / NRRL 28638)</name>
    <name type="common">Delacroixia coronata</name>
    <dbReference type="NCBI Taxonomy" id="796925"/>
    <lineage>
        <taxon>Eukaryota</taxon>
        <taxon>Fungi</taxon>
        <taxon>Fungi incertae sedis</taxon>
        <taxon>Zoopagomycota</taxon>
        <taxon>Entomophthoromycotina</taxon>
        <taxon>Entomophthoromycetes</taxon>
        <taxon>Entomophthorales</taxon>
        <taxon>Ancylistaceae</taxon>
        <taxon>Conidiobolus</taxon>
    </lineage>
</organism>
<comment type="subcellular location">
    <subcellularLocation>
        <location evidence="1">Nucleus</location>
    </subcellularLocation>
</comment>
<gene>
    <name evidence="4" type="ORF">CONCODRAFT_73684</name>
</gene>
<sequence>MTTEVTKLADCERWRHEVIREISQGVSKIQNPGLNDFQVRDLNDDINKLMREKRRWEDQIIHLGGPNYKRAAPKMLDEDGKEVPGSRGYRYFGRARDLPGVRELLEPEAPSITKNRYELYKNIDSDYYGYRDEEDSSLLAYEQQIEDELKSKGFGIFANVEEIQQFIKKPKELPIGIPGLVAGGDDRMETDD</sequence>
<name>A0A137NUV6_CONC2</name>
<keyword evidence="5" id="KW-1185">Reference proteome</keyword>
<dbReference type="InterPro" id="IPR029012">
    <property type="entry name" value="Helix_hairpin_bin_sf"/>
</dbReference>
<dbReference type="OrthoDB" id="1739576at2759"/>
<reference evidence="4 5" key="1">
    <citation type="journal article" date="2015" name="Genome Biol. Evol.">
        <title>Phylogenomic analyses indicate that early fungi evolved digesting cell walls of algal ancestors of land plants.</title>
        <authorList>
            <person name="Chang Y."/>
            <person name="Wang S."/>
            <person name="Sekimoto S."/>
            <person name="Aerts A.L."/>
            <person name="Choi C."/>
            <person name="Clum A."/>
            <person name="LaButti K.M."/>
            <person name="Lindquist E.A."/>
            <person name="Yee Ngan C."/>
            <person name="Ohm R.A."/>
            <person name="Salamov A.A."/>
            <person name="Grigoriev I.V."/>
            <person name="Spatafora J.W."/>
            <person name="Berbee M.L."/>
        </authorList>
    </citation>
    <scope>NUCLEOTIDE SEQUENCE [LARGE SCALE GENOMIC DNA]</scope>
    <source>
        <strain evidence="4 5">NRRL 28638</strain>
    </source>
</reference>
<dbReference type="GO" id="GO:0000350">
    <property type="term" value="P:generation of catalytic spliceosome for second transesterification step"/>
    <property type="evidence" value="ECO:0007669"/>
    <property type="project" value="InterPro"/>
</dbReference>
<dbReference type="InterPro" id="IPR009360">
    <property type="entry name" value="Isy1"/>
</dbReference>
<evidence type="ECO:0000256" key="2">
    <source>
        <dbReference type="ARBA" id="ARBA00007002"/>
    </source>
</evidence>
<dbReference type="STRING" id="796925.A0A137NUV6"/>
<dbReference type="OMA" id="QKSTRIY"/>
<evidence type="ECO:0000313" key="5">
    <source>
        <dbReference type="Proteomes" id="UP000070444"/>
    </source>
</evidence>
<dbReference type="InterPro" id="IPR037200">
    <property type="entry name" value="Isy1_sf"/>
</dbReference>
<dbReference type="GO" id="GO:0005634">
    <property type="term" value="C:nucleus"/>
    <property type="evidence" value="ECO:0007669"/>
    <property type="project" value="UniProtKB-SubCell"/>
</dbReference>
<accession>A0A137NUV6</accession>
<dbReference type="Proteomes" id="UP000070444">
    <property type="component" value="Unassembled WGS sequence"/>
</dbReference>
<comment type="similarity">
    <text evidence="2">Belongs to the ISY1 family.</text>
</comment>
<protein>
    <submittedName>
        <fullName evidence="4">Isy1-like splicing factor</fullName>
    </submittedName>
</protein>
<dbReference type="SUPFAM" id="SSF140102">
    <property type="entry name" value="ISY1 domain-like"/>
    <property type="match status" value="1"/>
</dbReference>
<evidence type="ECO:0000256" key="1">
    <source>
        <dbReference type="ARBA" id="ARBA00004123"/>
    </source>
</evidence>
<dbReference type="Gene3D" id="1.10.287.660">
    <property type="entry name" value="Helix hairpin bin"/>
    <property type="match status" value="1"/>
</dbReference>
<keyword evidence="3" id="KW-0539">Nucleus</keyword>
<proteinExistence type="inferred from homology"/>
<evidence type="ECO:0000313" key="4">
    <source>
        <dbReference type="EMBL" id="KXN66441.1"/>
    </source>
</evidence>
<dbReference type="Pfam" id="PF06246">
    <property type="entry name" value="Isy1"/>
    <property type="match status" value="1"/>
</dbReference>
<dbReference type="AlphaFoldDB" id="A0A137NUV6"/>
<dbReference type="FunFam" id="1.10.287.660:FF:000001">
    <property type="entry name" value="pre-mRNA-splicing factor ISY1 homolog"/>
    <property type="match status" value="1"/>
</dbReference>
<dbReference type="EMBL" id="KQ964725">
    <property type="protein sequence ID" value="KXN66441.1"/>
    <property type="molecule type" value="Genomic_DNA"/>
</dbReference>